<comment type="caution">
    <text evidence="8">The sequence shown here is derived from an EMBL/GenBank/DDBJ whole genome shotgun (WGS) entry which is preliminary data.</text>
</comment>
<dbReference type="OMA" id="WVRSGKQ"/>
<name>A0A388LC50_CHABU</name>
<evidence type="ECO:0000256" key="5">
    <source>
        <dbReference type="ARBA" id="ARBA00023085"/>
    </source>
</evidence>
<comment type="similarity">
    <text evidence="2">Belongs to the pectinesterase family.</text>
</comment>
<dbReference type="SUPFAM" id="SSF51126">
    <property type="entry name" value="Pectin lyase-like"/>
    <property type="match status" value="1"/>
</dbReference>
<dbReference type="STRING" id="69332.A0A388LC50"/>
<comment type="pathway">
    <text evidence="1">Glycan metabolism; pectin degradation; 2-dehydro-3-deoxy-D-gluconate from pectin: step 1/5.</text>
</comment>
<dbReference type="Gramene" id="GBG79905">
    <property type="protein sequence ID" value="GBG79905"/>
    <property type="gene ID" value="CBR_g30170"/>
</dbReference>
<protein>
    <recommendedName>
        <fullName evidence="3">pectinesterase</fullName>
        <ecNumber evidence="3">3.1.1.11</ecNumber>
    </recommendedName>
</protein>
<dbReference type="Pfam" id="PF01095">
    <property type="entry name" value="Pectinesterase"/>
    <property type="match status" value="1"/>
</dbReference>
<reference evidence="8 9" key="1">
    <citation type="journal article" date="2018" name="Cell">
        <title>The Chara Genome: Secondary Complexity and Implications for Plant Terrestrialization.</title>
        <authorList>
            <person name="Nishiyama T."/>
            <person name="Sakayama H."/>
            <person name="Vries J.D."/>
            <person name="Buschmann H."/>
            <person name="Saint-Marcoux D."/>
            <person name="Ullrich K.K."/>
            <person name="Haas F.B."/>
            <person name="Vanderstraeten L."/>
            <person name="Becker D."/>
            <person name="Lang D."/>
            <person name="Vosolsobe S."/>
            <person name="Rombauts S."/>
            <person name="Wilhelmsson P.K.I."/>
            <person name="Janitza P."/>
            <person name="Kern R."/>
            <person name="Heyl A."/>
            <person name="Rumpler F."/>
            <person name="Villalobos L.I.A.C."/>
            <person name="Clay J.M."/>
            <person name="Skokan R."/>
            <person name="Toyoda A."/>
            <person name="Suzuki Y."/>
            <person name="Kagoshima H."/>
            <person name="Schijlen E."/>
            <person name="Tajeshwar N."/>
            <person name="Catarino B."/>
            <person name="Hetherington A.J."/>
            <person name="Saltykova A."/>
            <person name="Bonnot C."/>
            <person name="Breuninger H."/>
            <person name="Symeonidi A."/>
            <person name="Radhakrishnan G.V."/>
            <person name="Van Nieuwerburgh F."/>
            <person name="Deforce D."/>
            <person name="Chang C."/>
            <person name="Karol K.G."/>
            <person name="Hedrich R."/>
            <person name="Ulvskov P."/>
            <person name="Glockner G."/>
            <person name="Delwiche C.F."/>
            <person name="Petrasek J."/>
            <person name="Van de Peer Y."/>
            <person name="Friml J."/>
            <person name="Beilby M."/>
            <person name="Dolan L."/>
            <person name="Kohara Y."/>
            <person name="Sugano S."/>
            <person name="Fujiyama A."/>
            <person name="Delaux P.-M."/>
            <person name="Quint M."/>
            <person name="TheiBen G."/>
            <person name="Hagemann M."/>
            <person name="Harholt J."/>
            <person name="Dunand C."/>
            <person name="Zachgo S."/>
            <person name="Langdale J."/>
            <person name="Maumus F."/>
            <person name="Straeten D.V.D."/>
            <person name="Gould S.B."/>
            <person name="Rensing S.A."/>
        </authorList>
    </citation>
    <scope>NUCLEOTIDE SEQUENCE [LARGE SCALE GENOMIC DNA]</scope>
    <source>
        <strain evidence="8 9">S276</strain>
    </source>
</reference>
<feature type="signal peptide" evidence="6">
    <location>
        <begin position="1"/>
        <end position="21"/>
    </location>
</feature>
<dbReference type="Proteomes" id="UP000265515">
    <property type="component" value="Unassembled WGS sequence"/>
</dbReference>
<evidence type="ECO:0000256" key="4">
    <source>
        <dbReference type="ARBA" id="ARBA00022801"/>
    </source>
</evidence>
<dbReference type="Gene3D" id="2.160.20.10">
    <property type="entry name" value="Single-stranded right-handed beta-helix, Pectin lyase-like"/>
    <property type="match status" value="1"/>
</dbReference>
<feature type="chain" id="PRO_5017340900" description="pectinesterase" evidence="6">
    <location>
        <begin position="22"/>
        <end position="321"/>
    </location>
</feature>
<gene>
    <name evidence="8" type="ORF">CBR_g30170</name>
</gene>
<dbReference type="EMBL" id="BFEA01000331">
    <property type="protein sequence ID" value="GBG79905.1"/>
    <property type="molecule type" value="Genomic_DNA"/>
</dbReference>
<dbReference type="GO" id="GO:0030599">
    <property type="term" value="F:pectinesterase activity"/>
    <property type="evidence" value="ECO:0007669"/>
    <property type="project" value="UniProtKB-EC"/>
</dbReference>
<dbReference type="PROSITE" id="PS51257">
    <property type="entry name" value="PROKAR_LIPOPROTEIN"/>
    <property type="match status" value="1"/>
</dbReference>
<evidence type="ECO:0000313" key="9">
    <source>
        <dbReference type="Proteomes" id="UP000265515"/>
    </source>
</evidence>
<keyword evidence="5" id="KW-0063">Aspartyl esterase</keyword>
<evidence type="ECO:0000313" key="8">
    <source>
        <dbReference type="EMBL" id="GBG79905.1"/>
    </source>
</evidence>
<organism evidence="8 9">
    <name type="scientific">Chara braunii</name>
    <name type="common">Braun's stonewort</name>
    <dbReference type="NCBI Taxonomy" id="69332"/>
    <lineage>
        <taxon>Eukaryota</taxon>
        <taxon>Viridiplantae</taxon>
        <taxon>Streptophyta</taxon>
        <taxon>Charophyceae</taxon>
        <taxon>Charales</taxon>
        <taxon>Characeae</taxon>
        <taxon>Chara</taxon>
    </lineage>
</organism>
<dbReference type="OrthoDB" id="2019149at2759"/>
<evidence type="ECO:0000256" key="6">
    <source>
        <dbReference type="SAM" id="SignalP"/>
    </source>
</evidence>
<dbReference type="GO" id="GO:0045490">
    <property type="term" value="P:pectin catabolic process"/>
    <property type="evidence" value="ECO:0007669"/>
    <property type="project" value="UniProtKB-UniPathway"/>
</dbReference>
<evidence type="ECO:0000256" key="2">
    <source>
        <dbReference type="ARBA" id="ARBA00008891"/>
    </source>
</evidence>
<keyword evidence="6" id="KW-0732">Signal</keyword>
<feature type="domain" description="Pectinesterase catalytic" evidence="7">
    <location>
        <begin position="44"/>
        <end position="310"/>
    </location>
</feature>
<dbReference type="InterPro" id="IPR000070">
    <property type="entry name" value="Pectinesterase_cat"/>
</dbReference>
<dbReference type="PANTHER" id="PTHR31321:SF57">
    <property type="entry name" value="PECTINESTERASE 53-RELATED"/>
    <property type="match status" value="1"/>
</dbReference>
<accession>A0A388LC50</accession>
<keyword evidence="4" id="KW-0378">Hydrolase</keyword>
<dbReference type="InterPro" id="IPR012334">
    <property type="entry name" value="Pectin_lyas_fold"/>
</dbReference>
<evidence type="ECO:0000256" key="1">
    <source>
        <dbReference type="ARBA" id="ARBA00005184"/>
    </source>
</evidence>
<sequence>MAPTRMAGVLLGAFVTAMVAACVCCNAQATAGIGTPGTVTVGPGGQFSTVQAALNQAAPGSRIVILPGIYREKVTVRKAGITMVGVNYSSIIVWDDSAGSAGGTPESATVTVEESAAGFTAVGMTFKNDYGPNERGTNDQQAVALYVLADASIYNCTIDSWQDTLMAHAGRQYYKFCFIAGTVDFAFGAGTVFFEDCVLYAKNRTDSKYATYTAQQRTDPDDRSGFVFMRGHLQCGLNVKALLGRGWGKYARTIFIETLMEDCIRPEGWGVMKSVGATDTTFFAEYNCTGPGSDRSARVAWSRVLTPGEAAYFSNRTSVLG</sequence>
<dbReference type="GO" id="GO:0042545">
    <property type="term" value="P:cell wall modification"/>
    <property type="evidence" value="ECO:0007669"/>
    <property type="project" value="InterPro"/>
</dbReference>
<dbReference type="UniPathway" id="UPA00545">
    <property type="reaction ID" value="UER00823"/>
</dbReference>
<dbReference type="InterPro" id="IPR011050">
    <property type="entry name" value="Pectin_lyase_fold/virulence"/>
</dbReference>
<dbReference type="PANTHER" id="PTHR31321">
    <property type="entry name" value="ACYL-COA THIOESTER HYDROLASE YBHC-RELATED"/>
    <property type="match status" value="1"/>
</dbReference>
<evidence type="ECO:0000259" key="7">
    <source>
        <dbReference type="Pfam" id="PF01095"/>
    </source>
</evidence>
<evidence type="ECO:0000256" key="3">
    <source>
        <dbReference type="ARBA" id="ARBA00013229"/>
    </source>
</evidence>
<keyword evidence="9" id="KW-1185">Reference proteome</keyword>
<dbReference type="EC" id="3.1.1.11" evidence="3"/>
<proteinExistence type="inferred from homology"/>
<dbReference type="AlphaFoldDB" id="A0A388LC50"/>